<dbReference type="RefSeq" id="XP_015610416.1">
    <property type="nucleotide sequence ID" value="XM_015754930.2"/>
</dbReference>
<dbReference type="Gene3D" id="3.40.190.10">
    <property type="entry name" value="Periplasmic binding protein-like II"/>
    <property type="match status" value="1"/>
</dbReference>
<accession>A0A3L9LXX8</accession>
<dbReference type="OrthoDB" id="8195814at2759"/>
<dbReference type="Proteomes" id="UP000694920">
    <property type="component" value="Unplaced"/>
</dbReference>
<evidence type="ECO:0000256" key="6">
    <source>
        <dbReference type="ARBA" id="ARBA00023170"/>
    </source>
</evidence>
<evidence type="ECO:0000256" key="1">
    <source>
        <dbReference type="ARBA" id="ARBA00004651"/>
    </source>
</evidence>
<evidence type="ECO:0000256" key="3">
    <source>
        <dbReference type="ARBA" id="ARBA00022692"/>
    </source>
</evidence>
<evidence type="ECO:0000256" key="2">
    <source>
        <dbReference type="ARBA" id="ARBA00022475"/>
    </source>
</evidence>
<keyword evidence="4" id="KW-1133">Transmembrane helix</keyword>
<keyword evidence="8" id="KW-1185">Reference proteome</keyword>
<keyword evidence="7" id="KW-0325">Glycoprotein</keyword>
<evidence type="ECO:0000256" key="5">
    <source>
        <dbReference type="ARBA" id="ARBA00023136"/>
    </source>
</evidence>
<sequence length="705" mass="81085">MIKKIILATVVLFSLSPNIHGIERTKKWHEDASFWTSFICSARNSRSFGIYQIYTNYSYRLREFVKRFTPNLYMDCQSLLYLRTYKIYSRDYADGIFIIRQTRYPRTSKRAVIENSIRLKVPAEVSGSAGSHFIDTPAVTVILIDSEESLVGFLNHVVPEEWNNTMKFLIIMITDNNDSTQVENPKHVADNILKRLWRERQILNVIFVAPFTTFESCAFTYNPISSFAGQDITGEIEIFKFESSDKAATTMAKIYARNLNNLHGYPLKVGMFERIPTSLRLVDKVDHGFLHCKKTIIFTGIDGLMLDTVAEAMNFTTVIYRPTDGIEFGYQMQNGTYVGTLGDIVSKKIDVSFNAMFIKKYGNDPNAIKFSSYVAFDKLCLVVPKASKIPQWLRIFQSFTPTLWLYLGIVQIVCGATWYIIQRRDRPSEINFLVVLLDTTLLFAGAPRHLPLITSGRILIGSLLLLSVTITGIFNGSLYKSFSTDSYYKDIDELKDVDESGLQIGTGSPNLRDMFGCDNDSEIMVNLRKKFSVIPSSDIPAIERTAYFRNFSAVDRENDLLLRLNTKYIDRDGNHMLHIVSECPRTYSLGYAGHRNSIFFDRMNVIISRTMEAGLTNYWYAWTIDNYLQKNSTRQFIRTQQKFVGFHLYDVQTSFFILAFGLFLSLLVFIGEHVVERRVEIYFKMRQWSCSVFNIPSGTERRTYA</sequence>
<evidence type="ECO:0000256" key="7">
    <source>
        <dbReference type="ARBA" id="ARBA00023180"/>
    </source>
</evidence>
<dbReference type="GO" id="GO:0005886">
    <property type="term" value="C:plasma membrane"/>
    <property type="evidence" value="ECO:0007669"/>
    <property type="project" value="UniProtKB-SubCell"/>
</dbReference>
<keyword evidence="5" id="KW-0472">Membrane</keyword>
<dbReference type="KEGG" id="ccin:107275120"/>
<name>A0A3L9LXX8_CEPCN</name>
<organism evidence="8 9">
    <name type="scientific">Cephus cinctus</name>
    <name type="common">Wheat stem sawfly</name>
    <dbReference type="NCBI Taxonomy" id="211228"/>
    <lineage>
        <taxon>Eukaryota</taxon>
        <taxon>Metazoa</taxon>
        <taxon>Ecdysozoa</taxon>
        <taxon>Arthropoda</taxon>
        <taxon>Hexapoda</taxon>
        <taxon>Insecta</taxon>
        <taxon>Pterygota</taxon>
        <taxon>Neoptera</taxon>
        <taxon>Endopterygota</taxon>
        <taxon>Hymenoptera</taxon>
        <taxon>Cephoidea</taxon>
        <taxon>Cephidae</taxon>
        <taxon>Cephus</taxon>
    </lineage>
</organism>
<proteinExistence type="predicted"/>
<gene>
    <name evidence="9" type="primary">LOC107275120</name>
</gene>
<reference evidence="9" key="1">
    <citation type="submission" date="2025-08" db="UniProtKB">
        <authorList>
            <consortium name="RefSeq"/>
        </authorList>
    </citation>
    <scope>IDENTIFICATION</scope>
</reference>
<keyword evidence="6" id="KW-0675">Receptor</keyword>
<protein>
    <submittedName>
        <fullName evidence="9">Uncharacterized protein LOC107275120 isoform X1</fullName>
    </submittedName>
</protein>
<keyword evidence="2" id="KW-1003">Cell membrane</keyword>
<evidence type="ECO:0000256" key="4">
    <source>
        <dbReference type="ARBA" id="ARBA00022989"/>
    </source>
</evidence>
<dbReference type="PANTHER" id="PTHR42643">
    <property type="entry name" value="IONOTROPIC RECEPTOR 20A-RELATED"/>
    <property type="match status" value="1"/>
</dbReference>
<comment type="subcellular location">
    <subcellularLocation>
        <location evidence="1">Cell membrane</location>
        <topology evidence="1">Multi-pass membrane protein</topology>
    </subcellularLocation>
</comment>
<dbReference type="Gene3D" id="1.10.287.70">
    <property type="match status" value="1"/>
</dbReference>
<dbReference type="InterPro" id="IPR052192">
    <property type="entry name" value="Insect_Ionotropic_Sensory_Rcpt"/>
</dbReference>
<evidence type="ECO:0000313" key="9">
    <source>
        <dbReference type="RefSeq" id="XP_015610416.1"/>
    </source>
</evidence>
<dbReference type="SUPFAM" id="SSF53850">
    <property type="entry name" value="Periplasmic binding protein-like II"/>
    <property type="match status" value="1"/>
</dbReference>
<dbReference type="AlphaFoldDB" id="A0A3L9LXX8"/>
<dbReference type="GeneID" id="107275120"/>
<keyword evidence="3" id="KW-0812">Transmembrane</keyword>
<dbReference type="PANTHER" id="PTHR42643:SF38">
    <property type="entry name" value="IONOTROPIC RECEPTOR 100A"/>
    <property type="match status" value="1"/>
</dbReference>
<evidence type="ECO:0000313" key="8">
    <source>
        <dbReference type="Proteomes" id="UP000694920"/>
    </source>
</evidence>